<dbReference type="Pfam" id="PF10055">
    <property type="entry name" value="DUF2292"/>
    <property type="match status" value="1"/>
</dbReference>
<dbReference type="OrthoDB" id="1684946at2"/>
<evidence type="ECO:0008006" key="3">
    <source>
        <dbReference type="Google" id="ProtNLM"/>
    </source>
</evidence>
<gene>
    <name evidence="1" type="ORF">DSM106044_05012</name>
</gene>
<evidence type="ECO:0000313" key="1">
    <source>
        <dbReference type="EMBL" id="TLC98106.1"/>
    </source>
</evidence>
<name>A0A4U8Q0M6_9FIRM</name>
<keyword evidence="2" id="KW-1185">Reference proteome</keyword>
<organism evidence="1 2">
    <name type="scientific">Robinsoniella peoriensis</name>
    <dbReference type="NCBI Taxonomy" id="180332"/>
    <lineage>
        <taxon>Bacteria</taxon>
        <taxon>Bacillati</taxon>
        <taxon>Bacillota</taxon>
        <taxon>Clostridia</taxon>
        <taxon>Lachnospirales</taxon>
        <taxon>Lachnospiraceae</taxon>
        <taxon>Robinsoniella</taxon>
    </lineage>
</organism>
<dbReference type="EMBL" id="QGQD01000104">
    <property type="protein sequence ID" value="TLC98106.1"/>
    <property type="molecule type" value="Genomic_DNA"/>
</dbReference>
<comment type="caution">
    <text evidence="1">The sequence shown here is derived from an EMBL/GenBank/DDBJ whole genome shotgun (WGS) entry which is preliminary data.</text>
</comment>
<reference evidence="1 2" key="1">
    <citation type="journal article" date="2019" name="Anaerobe">
        <title>Detection of Robinsoniella peoriensis in multiple bone samples of a trauma patient.</title>
        <authorList>
            <person name="Schrottner P."/>
            <person name="Hartwich K."/>
            <person name="Bunk B."/>
            <person name="Schober I."/>
            <person name="Helbig S."/>
            <person name="Rudolph W.W."/>
            <person name="Gunzer F."/>
        </authorList>
    </citation>
    <scope>NUCLEOTIDE SEQUENCE [LARGE SCALE GENOMIC DNA]</scope>
    <source>
        <strain evidence="1 2">DSM 106044</strain>
    </source>
</reference>
<sequence length="51" mass="5876">MEKKKVDSYGQRDDITKVIQAIESVQYGAVSVIIQDGRIVQIEKNVKERLR</sequence>
<protein>
    <recommendedName>
        <fullName evidence="3">DUF2292 domain-containing protein</fullName>
    </recommendedName>
</protein>
<accession>A0A4U8Q0M6</accession>
<dbReference type="AlphaFoldDB" id="A0A4U8Q0M6"/>
<dbReference type="STRING" id="180332.GCA_000797495_03449"/>
<dbReference type="RefSeq" id="WP_081820097.1">
    <property type="nucleotide sequence ID" value="NZ_CABMJZ010000057.1"/>
</dbReference>
<evidence type="ECO:0000313" key="2">
    <source>
        <dbReference type="Proteomes" id="UP000306509"/>
    </source>
</evidence>
<dbReference type="InterPro" id="IPR018743">
    <property type="entry name" value="DUF2292"/>
</dbReference>
<dbReference type="Proteomes" id="UP000306509">
    <property type="component" value="Unassembled WGS sequence"/>
</dbReference>
<proteinExistence type="predicted"/>